<reference evidence="1" key="1">
    <citation type="journal article" date="2015" name="Nature">
        <title>Complex archaea that bridge the gap between prokaryotes and eukaryotes.</title>
        <authorList>
            <person name="Spang A."/>
            <person name="Saw J.H."/>
            <person name="Jorgensen S.L."/>
            <person name="Zaremba-Niedzwiedzka K."/>
            <person name="Martijn J."/>
            <person name="Lind A.E."/>
            <person name="van Eijk R."/>
            <person name="Schleper C."/>
            <person name="Guy L."/>
            <person name="Ettema T.J."/>
        </authorList>
    </citation>
    <scope>NUCLEOTIDE SEQUENCE</scope>
</reference>
<organism evidence="1">
    <name type="scientific">marine sediment metagenome</name>
    <dbReference type="NCBI Taxonomy" id="412755"/>
    <lineage>
        <taxon>unclassified sequences</taxon>
        <taxon>metagenomes</taxon>
        <taxon>ecological metagenomes</taxon>
    </lineage>
</organism>
<feature type="non-terminal residue" evidence="1">
    <location>
        <position position="1"/>
    </location>
</feature>
<proteinExistence type="predicted"/>
<gene>
    <name evidence="1" type="ORF">LCGC14_3089330</name>
</gene>
<protein>
    <submittedName>
        <fullName evidence="1">Uncharacterized protein</fullName>
    </submittedName>
</protein>
<dbReference type="EMBL" id="LAZR01066232">
    <property type="protein sequence ID" value="KKK53979.1"/>
    <property type="molecule type" value="Genomic_DNA"/>
</dbReference>
<sequence length="53" mass="6018">RTWSGKFTIAEMIRLDDSFLEHWAEAIFRIPGDSRGADSEVTHAKELGLEVMP</sequence>
<comment type="caution">
    <text evidence="1">The sequence shown here is derived from an EMBL/GenBank/DDBJ whole genome shotgun (WGS) entry which is preliminary data.</text>
</comment>
<evidence type="ECO:0000313" key="1">
    <source>
        <dbReference type="EMBL" id="KKK53979.1"/>
    </source>
</evidence>
<dbReference type="AlphaFoldDB" id="A0A0F8YIH8"/>
<accession>A0A0F8YIH8</accession>
<name>A0A0F8YIH8_9ZZZZ</name>